<feature type="transmembrane region" description="Helical" evidence="6">
    <location>
        <begin position="277"/>
        <end position="293"/>
    </location>
</feature>
<dbReference type="InterPro" id="IPR037185">
    <property type="entry name" value="EmrE-like"/>
</dbReference>
<evidence type="ECO:0000259" key="7">
    <source>
        <dbReference type="Pfam" id="PF00892"/>
    </source>
</evidence>
<organism evidence="8 9">
    <name type="scientific">Kibdelosporangium banguiense</name>
    <dbReference type="NCBI Taxonomy" id="1365924"/>
    <lineage>
        <taxon>Bacteria</taxon>
        <taxon>Bacillati</taxon>
        <taxon>Actinomycetota</taxon>
        <taxon>Actinomycetes</taxon>
        <taxon>Pseudonocardiales</taxon>
        <taxon>Pseudonocardiaceae</taxon>
        <taxon>Kibdelosporangium</taxon>
    </lineage>
</organism>
<evidence type="ECO:0000313" key="8">
    <source>
        <dbReference type="EMBL" id="MBP2323969.1"/>
    </source>
</evidence>
<dbReference type="Proteomes" id="UP001519332">
    <property type="component" value="Unassembled WGS sequence"/>
</dbReference>
<comment type="subcellular location">
    <subcellularLocation>
        <location evidence="1">Membrane</location>
        <topology evidence="1">Multi-pass membrane protein</topology>
    </subcellularLocation>
</comment>
<evidence type="ECO:0000256" key="4">
    <source>
        <dbReference type="ARBA" id="ARBA00022989"/>
    </source>
</evidence>
<keyword evidence="5 6" id="KW-0472">Membrane</keyword>
<dbReference type="InterPro" id="IPR050638">
    <property type="entry name" value="AA-Vitamin_Transporters"/>
</dbReference>
<evidence type="ECO:0000313" key="9">
    <source>
        <dbReference type="Proteomes" id="UP001519332"/>
    </source>
</evidence>
<accession>A0ABS4TI44</accession>
<feature type="transmembrane region" description="Helical" evidence="6">
    <location>
        <begin position="222"/>
        <end position="244"/>
    </location>
</feature>
<feature type="transmembrane region" description="Helical" evidence="6">
    <location>
        <begin position="72"/>
        <end position="93"/>
    </location>
</feature>
<dbReference type="InterPro" id="IPR000620">
    <property type="entry name" value="EamA_dom"/>
</dbReference>
<sequence length="326" mass="33576">MITGSERAQGTTLLIVASAFFASSGPLAKPAMIAGLTSTQVVSVRIGLAAVILLAGVAVLKPGLLRVRARDWRLLAGFGLFGVVGAQTMYFAAVSKLPVGVAMLLEFMAPVLVALWVRFVRGTILPAKAWLGTAMALAGLAMVAQVWDGLRLDVVGVLAGIGAALCAACYFLVGERAMAETHPLTAATWGMVIGAVAIAIIGRPWEIPGKLLVKQTSLGPVWILLVAVAVLSTTIAYVIGMMALKRLPSNVASVLALAEPVFAIVIAWVLLAETLSVVQIIGSVTLLVGAFVVQRASQPKAESGAPKVALGALDAPKATLGASPDR</sequence>
<feature type="transmembrane region" description="Helical" evidence="6">
    <location>
        <begin position="251"/>
        <end position="271"/>
    </location>
</feature>
<feature type="transmembrane region" description="Helical" evidence="6">
    <location>
        <begin position="153"/>
        <end position="172"/>
    </location>
</feature>
<evidence type="ECO:0000256" key="2">
    <source>
        <dbReference type="ARBA" id="ARBA00007362"/>
    </source>
</evidence>
<dbReference type="SUPFAM" id="SSF103481">
    <property type="entry name" value="Multidrug resistance efflux transporter EmrE"/>
    <property type="match status" value="2"/>
</dbReference>
<keyword evidence="9" id="KW-1185">Reference proteome</keyword>
<gene>
    <name evidence="8" type="ORF">JOF56_004354</name>
</gene>
<feature type="domain" description="EamA" evidence="7">
    <location>
        <begin position="156"/>
        <end position="293"/>
    </location>
</feature>
<reference evidence="8 9" key="1">
    <citation type="submission" date="2021-03" db="EMBL/GenBank/DDBJ databases">
        <title>Sequencing the genomes of 1000 actinobacteria strains.</title>
        <authorList>
            <person name="Klenk H.-P."/>
        </authorList>
    </citation>
    <scope>NUCLEOTIDE SEQUENCE [LARGE SCALE GENOMIC DNA]</scope>
    <source>
        <strain evidence="8 9">DSM 46670</strain>
    </source>
</reference>
<feature type="transmembrane region" description="Helical" evidence="6">
    <location>
        <begin position="129"/>
        <end position="147"/>
    </location>
</feature>
<evidence type="ECO:0000256" key="6">
    <source>
        <dbReference type="SAM" id="Phobius"/>
    </source>
</evidence>
<feature type="domain" description="EamA" evidence="7">
    <location>
        <begin position="13"/>
        <end position="143"/>
    </location>
</feature>
<dbReference type="Pfam" id="PF00892">
    <property type="entry name" value="EamA"/>
    <property type="match status" value="2"/>
</dbReference>
<name>A0ABS4TI44_9PSEU</name>
<protein>
    <submittedName>
        <fullName evidence="8">Drug/metabolite transporter (DMT)-like permease</fullName>
    </submittedName>
</protein>
<feature type="transmembrane region" description="Helical" evidence="6">
    <location>
        <begin position="40"/>
        <end position="60"/>
    </location>
</feature>
<comment type="caution">
    <text evidence="8">The sequence shown here is derived from an EMBL/GenBank/DDBJ whole genome shotgun (WGS) entry which is preliminary data.</text>
</comment>
<evidence type="ECO:0000256" key="3">
    <source>
        <dbReference type="ARBA" id="ARBA00022692"/>
    </source>
</evidence>
<dbReference type="EMBL" id="JAGINW010000001">
    <property type="protein sequence ID" value="MBP2323969.1"/>
    <property type="molecule type" value="Genomic_DNA"/>
</dbReference>
<evidence type="ECO:0000256" key="1">
    <source>
        <dbReference type="ARBA" id="ARBA00004141"/>
    </source>
</evidence>
<keyword evidence="3 6" id="KW-0812">Transmembrane</keyword>
<feature type="transmembrane region" description="Helical" evidence="6">
    <location>
        <begin position="99"/>
        <end position="117"/>
    </location>
</feature>
<dbReference type="PANTHER" id="PTHR32322">
    <property type="entry name" value="INNER MEMBRANE TRANSPORTER"/>
    <property type="match status" value="1"/>
</dbReference>
<comment type="similarity">
    <text evidence="2">Belongs to the EamA transporter family.</text>
</comment>
<dbReference type="Gene3D" id="1.10.3730.20">
    <property type="match status" value="1"/>
</dbReference>
<feature type="transmembrane region" description="Helical" evidence="6">
    <location>
        <begin position="184"/>
        <end position="202"/>
    </location>
</feature>
<evidence type="ECO:0000256" key="5">
    <source>
        <dbReference type="ARBA" id="ARBA00023136"/>
    </source>
</evidence>
<dbReference type="PANTHER" id="PTHR32322:SF2">
    <property type="entry name" value="EAMA DOMAIN-CONTAINING PROTEIN"/>
    <property type="match status" value="1"/>
</dbReference>
<dbReference type="RefSeq" id="WP_307855197.1">
    <property type="nucleotide sequence ID" value="NZ_JAGINW010000001.1"/>
</dbReference>
<proteinExistence type="inferred from homology"/>
<keyword evidence="4 6" id="KW-1133">Transmembrane helix</keyword>